<name>A0A557SB60_9RHOO</name>
<comment type="caution">
    <text evidence="2">The sequence shown here is derived from an EMBL/GenBank/DDBJ whole genome shotgun (WGS) entry which is preliminary data.</text>
</comment>
<accession>A0A557SB60</accession>
<dbReference type="Proteomes" id="UP000318349">
    <property type="component" value="Unassembled WGS sequence"/>
</dbReference>
<gene>
    <name evidence="2" type="ORF">FHP89_15060</name>
</gene>
<reference evidence="2 3" key="1">
    <citation type="submission" date="2019-07" db="EMBL/GenBank/DDBJ databases">
        <title>The pathways for chlorine oxyanion respiration interact through the shared metabolite chlorate.</title>
        <authorList>
            <person name="Barnum T.P."/>
            <person name="Cheng Y."/>
            <person name="Hill K.A."/>
            <person name="Lucas L.N."/>
            <person name="Carlson H.K."/>
            <person name="Coates J.D."/>
        </authorList>
    </citation>
    <scope>NUCLEOTIDE SEQUENCE [LARGE SCALE GENOMIC DNA]</scope>
    <source>
        <strain evidence="2 3">SFB-1</strain>
    </source>
</reference>
<evidence type="ECO:0000313" key="2">
    <source>
        <dbReference type="EMBL" id="TVO74639.1"/>
    </source>
</evidence>
<keyword evidence="1" id="KW-1133">Transmembrane helix</keyword>
<feature type="transmembrane region" description="Helical" evidence="1">
    <location>
        <begin position="60"/>
        <end position="83"/>
    </location>
</feature>
<proteinExistence type="predicted"/>
<sequence>MRTHTKDQPDWITENLPRVLKVLGLAAAILATVTVGLYMWFFRSLSITSEPDAWGQLGDFFGGVLNPAFSFLALLALLMTLYVQSRELKLSRQVAELSKEELELTRGELKNSADALSAQNEAIHDQRFEQTFFAWLESYRSLVGDIHFDLSRYGPLSVGEIRIRNGREALKTMHSQFLAGCHVLETGWSQGVIPVPLQGDWIKQIRALPTEHHDAFRSIYMSLREDFFRKGFRNDLRAPLATLEALLAWIDSQIHFSNERKRFYFSLVSSHLSWIEGYFLFMACLGDEWPELRRLTNQSGILEKFDWHTDPCVQIVRPLLDSVFIRPPKWPGKTL</sequence>
<dbReference type="AlphaFoldDB" id="A0A557SB60"/>
<keyword evidence="1" id="KW-0472">Membrane</keyword>
<organism evidence="2 3">
    <name type="scientific">Denitromonas halophila</name>
    <dbReference type="NCBI Taxonomy" id="1629404"/>
    <lineage>
        <taxon>Bacteria</taxon>
        <taxon>Pseudomonadati</taxon>
        <taxon>Pseudomonadota</taxon>
        <taxon>Betaproteobacteria</taxon>
        <taxon>Rhodocyclales</taxon>
        <taxon>Zoogloeaceae</taxon>
        <taxon>Denitromonas</taxon>
    </lineage>
</organism>
<evidence type="ECO:0008006" key="4">
    <source>
        <dbReference type="Google" id="ProtNLM"/>
    </source>
</evidence>
<keyword evidence="1" id="KW-0812">Transmembrane</keyword>
<protein>
    <recommendedName>
        <fullName evidence="4">Phage abortive infection protein</fullName>
    </recommendedName>
</protein>
<evidence type="ECO:0000256" key="1">
    <source>
        <dbReference type="SAM" id="Phobius"/>
    </source>
</evidence>
<evidence type="ECO:0000313" key="3">
    <source>
        <dbReference type="Proteomes" id="UP000318349"/>
    </source>
</evidence>
<dbReference type="EMBL" id="VMNI01000015">
    <property type="protein sequence ID" value="TVO74639.1"/>
    <property type="molecule type" value="Genomic_DNA"/>
</dbReference>
<feature type="transmembrane region" description="Helical" evidence="1">
    <location>
        <begin position="20"/>
        <end position="40"/>
    </location>
</feature>